<dbReference type="Gramene" id="OE9A001252T3">
    <property type="protein sequence ID" value="OE9A001252C3"/>
    <property type="gene ID" value="OE9A001252"/>
</dbReference>
<keyword evidence="9 16" id="KW-0406">Ion transport</keyword>
<feature type="transmembrane region" description="Helical" evidence="16">
    <location>
        <begin position="517"/>
        <end position="536"/>
    </location>
</feature>
<dbReference type="PROSITE" id="PS51371">
    <property type="entry name" value="CBS"/>
    <property type="match status" value="1"/>
</dbReference>
<dbReference type="SUPFAM" id="SSF54631">
    <property type="entry name" value="CBS-domain pair"/>
    <property type="match status" value="1"/>
</dbReference>
<dbReference type="InterPro" id="IPR014743">
    <property type="entry name" value="Cl-channel_core"/>
</dbReference>
<keyword evidence="7" id="KW-0851">Voltage-gated channel</keyword>
<dbReference type="SUPFAM" id="SSF81340">
    <property type="entry name" value="Clc chloride channel"/>
    <property type="match status" value="1"/>
</dbReference>
<dbReference type="GO" id="GO:0005254">
    <property type="term" value="F:chloride channel activity"/>
    <property type="evidence" value="ECO:0007669"/>
    <property type="project" value="UniProtKB-UniRule"/>
</dbReference>
<dbReference type="GO" id="GO:0009507">
    <property type="term" value="C:chloroplast"/>
    <property type="evidence" value="ECO:0007669"/>
    <property type="project" value="TreeGrafter"/>
</dbReference>
<sequence length="778" mass="82440">MSSGVDCSDRDVLLRSSMSAPDGDLEGGVVQSTTKNANASNNKGGVASDLLKRLERGLSGSGRRLSVKLRSDGDHHRFSSSSSSPPSQLHSDHGVSSNAGGGGDDFLGDSAPPEWALLLIGCLLGVATGLCVAGFNRGVHVIHEWAWAGTPNEGAAWLRLQRLADTWHRILLIPVLGGVVVGVLHGLLEILDQIKQSTSSQGHGFDVLAGIFPTLKAIQAAVTLGTGGSLGPEGPSVDIGKSCAHGFSVMMENNRERRIALVAAGAAAGISSGFNAAVAGCFFAIETVLRPLRAENSPPFTTAMIILASVVSSTVSNAVLGEKQAFTVPTYDLKSAAELPLYLILGMLCGVVSVAFTRLVAWFTNAFQFIKEKFGLPDVVCPALGGLGAGLIALKYPGILYWGFTNVDEILHTGKTASAPGIWLLAQLSAAKVVATALCKGSGLVGGLYAPSLMIGAAVGAVFGGCAGEMIDSAIPGNTSVAQPQAYALVGMAATLASVCSVPLTSVLLLFELTRDYRILLPLMGAVGLAIWVPSVTTQTKVSESSDTKGLPRGYSVLSPVEDKNEEDMWRQTGEGKDVELSVIGNSGNHDLIDADILLEDLKVSQAMSSNYLKVFLNQTLKEALMCMRDGQQNCVLVVDADDYLEGILTYGDIRRSLYENPGHASNGDTSNPDVNTCTISSICTRGISYRGRERGLLICYPDTDLVIAKQLMEAKGIKQLPVVKRGDGLRERKRRVIAILYYDSIWNFLRKELKKPTADYQQNKEDDCDKAIVNVEL</sequence>
<feature type="transmembrane region" description="Helical" evidence="16">
    <location>
        <begin position="341"/>
        <end position="363"/>
    </location>
</feature>
<feature type="region of interest" description="Disordered" evidence="17">
    <location>
        <begin position="15"/>
        <end position="45"/>
    </location>
</feature>
<protein>
    <recommendedName>
        <fullName evidence="16">Chloride channel protein</fullName>
    </recommendedName>
</protein>
<feature type="compositionally biased region" description="Polar residues" evidence="17">
    <location>
        <begin position="30"/>
        <end position="43"/>
    </location>
</feature>
<dbReference type="GO" id="GO:0034707">
    <property type="term" value="C:chloride channel complex"/>
    <property type="evidence" value="ECO:0007669"/>
    <property type="project" value="UniProtKB-KW"/>
</dbReference>
<dbReference type="SMART" id="SM00116">
    <property type="entry name" value="CBS"/>
    <property type="match status" value="2"/>
</dbReference>
<name>A0A8S0TNP5_OLEEU</name>
<dbReference type="Pfam" id="PF00571">
    <property type="entry name" value="CBS"/>
    <property type="match status" value="1"/>
</dbReference>
<feature type="region of interest" description="Disordered" evidence="17">
    <location>
        <begin position="65"/>
        <end position="105"/>
    </location>
</feature>
<dbReference type="CDD" id="cd00400">
    <property type="entry name" value="Voltage_gated_ClC"/>
    <property type="match status" value="1"/>
</dbReference>
<proteinExistence type="inferred from homology"/>
<dbReference type="GO" id="GO:0005794">
    <property type="term" value="C:Golgi apparatus"/>
    <property type="evidence" value="ECO:0007669"/>
    <property type="project" value="TreeGrafter"/>
</dbReference>
<dbReference type="InterPro" id="IPR000644">
    <property type="entry name" value="CBS_dom"/>
</dbReference>
<dbReference type="FunFam" id="3.10.580.10:FF:000031">
    <property type="entry name" value="Chloride channel protein"/>
    <property type="match status" value="1"/>
</dbReference>
<evidence type="ECO:0000256" key="12">
    <source>
        <dbReference type="ARBA" id="ARBA00023173"/>
    </source>
</evidence>
<dbReference type="Proteomes" id="UP000594638">
    <property type="component" value="Unassembled WGS sequence"/>
</dbReference>
<evidence type="ECO:0000256" key="9">
    <source>
        <dbReference type="ARBA" id="ARBA00023065"/>
    </source>
</evidence>
<keyword evidence="20" id="KW-1185">Reference proteome</keyword>
<keyword evidence="5 16" id="KW-0812">Transmembrane</keyword>
<evidence type="ECO:0000256" key="17">
    <source>
        <dbReference type="SAM" id="MobiDB-lite"/>
    </source>
</evidence>
<evidence type="ECO:0000256" key="14">
    <source>
        <dbReference type="ARBA" id="ARBA00023303"/>
    </source>
</evidence>
<organism evidence="19 20">
    <name type="scientific">Olea europaea subsp. europaea</name>
    <dbReference type="NCBI Taxonomy" id="158383"/>
    <lineage>
        <taxon>Eukaryota</taxon>
        <taxon>Viridiplantae</taxon>
        <taxon>Streptophyta</taxon>
        <taxon>Embryophyta</taxon>
        <taxon>Tracheophyta</taxon>
        <taxon>Spermatophyta</taxon>
        <taxon>Magnoliopsida</taxon>
        <taxon>eudicotyledons</taxon>
        <taxon>Gunneridae</taxon>
        <taxon>Pentapetalae</taxon>
        <taxon>asterids</taxon>
        <taxon>lamiids</taxon>
        <taxon>Lamiales</taxon>
        <taxon>Oleaceae</taxon>
        <taxon>Oleeae</taxon>
        <taxon>Olea</taxon>
    </lineage>
</organism>
<comment type="similarity">
    <text evidence="2 16">Belongs to the chloride channel (TC 2.A.49) family.</text>
</comment>
<evidence type="ECO:0000256" key="15">
    <source>
        <dbReference type="PROSITE-ProRule" id="PRU00703"/>
    </source>
</evidence>
<comment type="subunit">
    <text evidence="3">Homodimer.</text>
</comment>
<dbReference type="PANTHER" id="PTHR43427:SF3">
    <property type="entry name" value="CHLORIDE CHANNEL PROTEIN CLC-F"/>
    <property type="match status" value="1"/>
</dbReference>
<dbReference type="EMBL" id="CACTIH010007275">
    <property type="protein sequence ID" value="CAA3007435.1"/>
    <property type="molecule type" value="Genomic_DNA"/>
</dbReference>
<evidence type="ECO:0000256" key="11">
    <source>
        <dbReference type="ARBA" id="ARBA00023136"/>
    </source>
</evidence>
<evidence type="ECO:0000256" key="10">
    <source>
        <dbReference type="ARBA" id="ARBA00023122"/>
    </source>
</evidence>
<feature type="transmembrane region" description="Helical" evidence="16">
    <location>
        <begin position="115"/>
        <end position="135"/>
    </location>
</feature>
<keyword evidence="8 16" id="KW-1133">Transmembrane helix</keyword>
<dbReference type="CDD" id="cd04592">
    <property type="entry name" value="CBS_pair_voltage-gated_CLC_euk_bac"/>
    <property type="match status" value="1"/>
</dbReference>
<feature type="transmembrane region" description="Helical" evidence="16">
    <location>
        <begin position="300"/>
        <end position="320"/>
    </location>
</feature>
<dbReference type="InterPro" id="IPR001807">
    <property type="entry name" value="ClC"/>
</dbReference>
<evidence type="ECO:0000256" key="13">
    <source>
        <dbReference type="ARBA" id="ARBA00023214"/>
    </source>
</evidence>
<feature type="transmembrane region" description="Helical" evidence="16">
    <location>
        <begin position="487"/>
        <end position="511"/>
    </location>
</feature>
<evidence type="ECO:0000313" key="19">
    <source>
        <dbReference type="EMBL" id="CAA3007435.1"/>
    </source>
</evidence>
<gene>
    <name evidence="19" type="ORF">OLEA9_A001252</name>
</gene>
<dbReference type="Gene3D" id="3.10.580.10">
    <property type="entry name" value="CBS-domain"/>
    <property type="match status" value="1"/>
</dbReference>
<reference evidence="19 20" key="1">
    <citation type="submission" date="2019-12" db="EMBL/GenBank/DDBJ databases">
        <authorList>
            <person name="Alioto T."/>
            <person name="Alioto T."/>
            <person name="Gomez Garrido J."/>
        </authorList>
    </citation>
    <scope>NUCLEOTIDE SEQUENCE [LARGE SCALE GENOMIC DNA]</scope>
</reference>
<feature type="transmembrane region" description="Helical" evidence="16">
    <location>
        <begin position="383"/>
        <end position="404"/>
    </location>
</feature>
<comment type="subcellular location">
    <subcellularLocation>
        <location evidence="1 16">Membrane</location>
        <topology evidence="1 16">Multi-pass membrane protein</topology>
    </subcellularLocation>
</comment>
<evidence type="ECO:0000256" key="8">
    <source>
        <dbReference type="ARBA" id="ARBA00022989"/>
    </source>
</evidence>
<accession>A0A8S0TNP5</accession>
<evidence type="ECO:0000256" key="2">
    <source>
        <dbReference type="ARBA" id="ARBA00009476"/>
    </source>
</evidence>
<evidence type="ECO:0000256" key="3">
    <source>
        <dbReference type="ARBA" id="ARBA00011738"/>
    </source>
</evidence>
<feature type="transmembrane region" description="Helical" evidence="16">
    <location>
        <begin position="259"/>
        <end position="285"/>
    </location>
</feature>
<dbReference type="PANTHER" id="PTHR43427">
    <property type="entry name" value="CHLORIDE CHANNEL PROTEIN CLC-E"/>
    <property type="match status" value="1"/>
</dbReference>
<evidence type="ECO:0000256" key="4">
    <source>
        <dbReference type="ARBA" id="ARBA00022448"/>
    </source>
</evidence>
<keyword evidence="12" id="KW-0869">Chloride channel</keyword>
<dbReference type="AlphaFoldDB" id="A0A8S0TNP5"/>
<evidence type="ECO:0000256" key="6">
    <source>
        <dbReference type="ARBA" id="ARBA00022737"/>
    </source>
</evidence>
<keyword evidence="4 16" id="KW-0813">Transport</keyword>
<evidence type="ECO:0000259" key="18">
    <source>
        <dbReference type="PROSITE" id="PS51371"/>
    </source>
</evidence>
<dbReference type="FunFam" id="1.10.3080.10:FF:000008">
    <property type="entry name" value="Chloride channel protein"/>
    <property type="match status" value="1"/>
</dbReference>
<evidence type="ECO:0000256" key="7">
    <source>
        <dbReference type="ARBA" id="ARBA00022882"/>
    </source>
</evidence>
<comment type="caution">
    <text evidence="16">Lacks conserved residue(s) required for the propagation of feature annotation.</text>
</comment>
<dbReference type="PRINTS" id="PR00762">
    <property type="entry name" value="CLCHANNEL"/>
</dbReference>
<evidence type="ECO:0000256" key="5">
    <source>
        <dbReference type="ARBA" id="ARBA00022692"/>
    </source>
</evidence>
<keyword evidence="10 15" id="KW-0129">CBS domain</keyword>
<keyword evidence="13 16" id="KW-0868">Chloride</keyword>
<dbReference type="OrthoDB" id="4564at2759"/>
<evidence type="ECO:0000256" key="16">
    <source>
        <dbReference type="RuleBase" id="RU361221"/>
    </source>
</evidence>
<evidence type="ECO:0000313" key="20">
    <source>
        <dbReference type="Proteomes" id="UP000594638"/>
    </source>
</evidence>
<feature type="domain" description="CBS" evidence="18">
    <location>
        <begin position="608"/>
        <end position="666"/>
    </location>
</feature>
<keyword evidence="6" id="KW-0677">Repeat</keyword>
<dbReference type="InterPro" id="IPR046342">
    <property type="entry name" value="CBS_dom_sf"/>
</dbReference>
<evidence type="ECO:0000256" key="1">
    <source>
        <dbReference type="ARBA" id="ARBA00004141"/>
    </source>
</evidence>
<dbReference type="Pfam" id="PF00654">
    <property type="entry name" value="Voltage_CLC"/>
    <property type="match status" value="1"/>
</dbReference>
<feature type="transmembrane region" description="Helical" evidence="16">
    <location>
        <begin position="444"/>
        <end position="466"/>
    </location>
</feature>
<feature type="transmembrane region" description="Helical" evidence="16">
    <location>
        <begin position="167"/>
        <end position="188"/>
    </location>
</feature>
<keyword evidence="11 16" id="KW-0472">Membrane</keyword>
<dbReference type="Gene3D" id="1.10.3080.10">
    <property type="entry name" value="Clc chloride channel"/>
    <property type="match status" value="1"/>
</dbReference>
<keyword evidence="14" id="KW-0407">Ion channel</keyword>
<comment type="caution">
    <text evidence="19">The sequence shown here is derived from an EMBL/GenBank/DDBJ whole genome shotgun (WGS) entry which is preliminary data.</text>
</comment>
<dbReference type="InterPro" id="IPR050368">
    <property type="entry name" value="ClC-type_chloride_channel"/>
</dbReference>